<reference evidence="1" key="1">
    <citation type="journal article" date="2014" name="Front. Microbiol.">
        <title>High frequency of phylogenetically diverse reductive dehalogenase-homologous genes in deep subseafloor sedimentary metagenomes.</title>
        <authorList>
            <person name="Kawai M."/>
            <person name="Futagami T."/>
            <person name="Toyoda A."/>
            <person name="Takaki Y."/>
            <person name="Nishi S."/>
            <person name="Hori S."/>
            <person name="Arai W."/>
            <person name="Tsubouchi T."/>
            <person name="Morono Y."/>
            <person name="Uchiyama I."/>
            <person name="Ito T."/>
            <person name="Fujiyama A."/>
            <person name="Inagaki F."/>
            <person name="Takami H."/>
        </authorList>
    </citation>
    <scope>NUCLEOTIDE SEQUENCE</scope>
    <source>
        <strain evidence="1">Expedition CK06-06</strain>
    </source>
</reference>
<accession>X0XHM7</accession>
<sequence>GRDATVTAANGIPVDAANTFEDITSYDAWWAITDGDPVTVRLIVTAVDA</sequence>
<name>X0XHM7_9ZZZZ</name>
<gene>
    <name evidence="1" type="ORF">S01H1_59046</name>
</gene>
<evidence type="ECO:0000313" key="1">
    <source>
        <dbReference type="EMBL" id="GAG24441.1"/>
    </source>
</evidence>
<protein>
    <submittedName>
        <fullName evidence="1">Uncharacterized protein</fullName>
    </submittedName>
</protein>
<organism evidence="1">
    <name type="scientific">marine sediment metagenome</name>
    <dbReference type="NCBI Taxonomy" id="412755"/>
    <lineage>
        <taxon>unclassified sequences</taxon>
        <taxon>metagenomes</taxon>
        <taxon>ecological metagenomes</taxon>
    </lineage>
</organism>
<proteinExistence type="predicted"/>
<dbReference type="AlphaFoldDB" id="X0XHM7"/>
<dbReference type="EMBL" id="BARS01038597">
    <property type="protein sequence ID" value="GAG24441.1"/>
    <property type="molecule type" value="Genomic_DNA"/>
</dbReference>
<feature type="non-terminal residue" evidence="1">
    <location>
        <position position="1"/>
    </location>
</feature>
<comment type="caution">
    <text evidence="1">The sequence shown here is derived from an EMBL/GenBank/DDBJ whole genome shotgun (WGS) entry which is preliminary data.</text>
</comment>